<keyword evidence="1" id="KW-0812">Transmembrane</keyword>
<keyword evidence="1" id="KW-1133">Transmembrane helix</keyword>
<comment type="caution">
    <text evidence="2">The sequence shown here is derived from an EMBL/GenBank/DDBJ whole genome shotgun (WGS) entry which is preliminary data.</text>
</comment>
<keyword evidence="1" id="KW-0472">Membrane</keyword>
<proteinExistence type="predicted"/>
<evidence type="ECO:0000313" key="2">
    <source>
        <dbReference type="EMBL" id="GJE96193.1"/>
    </source>
</evidence>
<name>A0A9P3LII3_9APHY</name>
<evidence type="ECO:0000313" key="3">
    <source>
        <dbReference type="Proteomes" id="UP000703269"/>
    </source>
</evidence>
<dbReference type="OrthoDB" id="2804213at2759"/>
<dbReference type="AlphaFoldDB" id="A0A9P3LII3"/>
<dbReference type="EMBL" id="BPQB01000057">
    <property type="protein sequence ID" value="GJE96193.1"/>
    <property type="molecule type" value="Genomic_DNA"/>
</dbReference>
<gene>
    <name evidence="2" type="ORF">PsYK624_123860</name>
</gene>
<reference evidence="2 3" key="1">
    <citation type="submission" date="2021-08" db="EMBL/GenBank/DDBJ databases">
        <title>Draft Genome Sequence of Phanerochaete sordida strain YK-624.</title>
        <authorList>
            <person name="Mori T."/>
            <person name="Dohra H."/>
            <person name="Suzuki T."/>
            <person name="Kawagishi H."/>
            <person name="Hirai H."/>
        </authorList>
    </citation>
    <scope>NUCLEOTIDE SEQUENCE [LARGE SCALE GENOMIC DNA]</scope>
    <source>
        <strain evidence="2 3">YK-624</strain>
    </source>
</reference>
<dbReference type="Proteomes" id="UP000703269">
    <property type="component" value="Unassembled WGS sequence"/>
</dbReference>
<keyword evidence="3" id="KW-1185">Reference proteome</keyword>
<sequence length="71" mass="8046">MLIRDGSVYFLTVLTMNVAQLVVVETTRQTYLTPFICTLTAILMSRMFLNLREAAMGRLPPWEDLGHGISQ</sequence>
<accession>A0A9P3LII3</accession>
<protein>
    <submittedName>
        <fullName evidence="2">Uncharacterized protein</fullName>
    </submittedName>
</protein>
<organism evidence="2 3">
    <name type="scientific">Phanerochaete sordida</name>
    <dbReference type="NCBI Taxonomy" id="48140"/>
    <lineage>
        <taxon>Eukaryota</taxon>
        <taxon>Fungi</taxon>
        <taxon>Dikarya</taxon>
        <taxon>Basidiomycota</taxon>
        <taxon>Agaricomycotina</taxon>
        <taxon>Agaricomycetes</taxon>
        <taxon>Polyporales</taxon>
        <taxon>Phanerochaetaceae</taxon>
        <taxon>Phanerochaete</taxon>
    </lineage>
</organism>
<feature type="transmembrane region" description="Helical" evidence="1">
    <location>
        <begin position="30"/>
        <end position="49"/>
    </location>
</feature>
<evidence type="ECO:0000256" key="1">
    <source>
        <dbReference type="SAM" id="Phobius"/>
    </source>
</evidence>
<feature type="transmembrane region" description="Helical" evidence="1">
    <location>
        <begin position="7"/>
        <end position="24"/>
    </location>
</feature>